<evidence type="ECO:0000313" key="1">
    <source>
        <dbReference type="EMBL" id="CAJ2501010.1"/>
    </source>
</evidence>
<protein>
    <submittedName>
        <fullName evidence="1">Uu.00g038630.m01.CDS01</fullName>
    </submittedName>
</protein>
<proteinExistence type="predicted"/>
<reference evidence="1" key="1">
    <citation type="submission" date="2023-10" db="EMBL/GenBank/DDBJ databases">
        <authorList>
            <person name="Hackl T."/>
        </authorList>
    </citation>
    <scope>NUCLEOTIDE SEQUENCE</scope>
</reference>
<dbReference type="Proteomes" id="UP001295740">
    <property type="component" value="Unassembled WGS sequence"/>
</dbReference>
<comment type="caution">
    <text evidence="1">The sequence shown here is derived from an EMBL/GenBank/DDBJ whole genome shotgun (WGS) entry which is preliminary data.</text>
</comment>
<accession>A0AAI8VAU7</accession>
<dbReference type="EMBL" id="CAUWAG010000003">
    <property type="protein sequence ID" value="CAJ2501010.1"/>
    <property type="molecule type" value="Genomic_DNA"/>
</dbReference>
<dbReference type="AlphaFoldDB" id="A0AAI8VAU7"/>
<evidence type="ECO:0000313" key="2">
    <source>
        <dbReference type="Proteomes" id="UP001295740"/>
    </source>
</evidence>
<sequence length="348" mass="39678">MPTARESAGPPISLDYLANPDPTAFVPDADAFSASLEANMPMTQCSAFQLDGAFAPLLNNMPGDGFVDGLWPSDHFPTEASPAQTEKSLTRRDYSKMAHECDDFAAWQLADPSTKVGFTLIALKNFHVAFARHNCTSYLHRCLYKDDMPRWVLHAFSTCLLYTHQTESNRGPVLRSIRMFDGDIALGQQADNDMPLLESWTRDLCRARDNITGLPSSAERDIRAEPPECWERWVFAESLRRTCMMSFSLQSFWGLIKGRIIAPESDKWAYVPRWTLSSHLWNATNSFDFFRAWKEKPLWLVSAFEFEEFLETGVGDDLDDFPLFFLTLYFGVNEMKTFCYETSGRLLT</sequence>
<keyword evidence="2" id="KW-1185">Reference proteome</keyword>
<name>A0AAI8VAU7_9PEZI</name>
<gene>
    <name evidence="1" type="ORF">KHLLAP_LOCUS1478</name>
</gene>
<organism evidence="1 2">
    <name type="scientific">Anthostomella pinea</name>
    <dbReference type="NCBI Taxonomy" id="933095"/>
    <lineage>
        <taxon>Eukaryota</taxon>
        <taxon>Fungi</taxon>
        <taxon>Dikarya</taxon>
        <taxon>Ascomycota</taxon>
        <taxon>Pezizomycotina</taxon>
        <taxon>Sordariomycetes</taxon>
        <taxon>Xylariomycetidae</taxon>
        <taxon>Xylariales</taxon>
        <taxon>Xylariaceae</taxon>
        <taxon>Anthostomella</taxon>
    </lineage>
</organism>